<sequence length="2941" mass="318779">MRWRLLLIGTLALAQRELREPGRRQGRNAYKTRRNRRLDGTRRRRWGTTEPLTGPHVCGNGDRRYCCAGWRQHKGSSECNIPICAPNACGDGICHSPGMCRCADGKLRKRCNEDEFFETEARCSSPCQNGGRCINGECECPEGFTGAHCGQPICGASTNGVSGCRNGGRCIGVDKCACVYGFYGDNCEVDYRRGPCFGKIDKAKNECSSQVLSEYSTKEQCCATVGQAWGDPCEECPARPGNCGRGYDSNCNNINECIDINGICKGCKCRDTIGSFVCIAPEGFYFDEDKNECLDLDECADSPCGSDNECTNLPGGYSCDCAEGYIKTVDQDGKQTCIDNRPGTCFEHVSNSVCTDPLSKMLTKTQCCCLGNFASSPGQCFQGQESSGIDNCPTVGTEAYSMLCDNAETIDPKNLGPDGSGPDPITDICESKGLCEKGVCITDEKGIPMCLCDNGYEPETVDLQCRDINECETGEGQCDNGRCVNTDGGWYCECDAGYVPSGNGQECENIDECAEGLAQCANGKCIDRDGTWACACDEGFQPDPLQRNQKCIDIDECNIGGNKCANGVCSNVIGDYQCVCEVGYERGPDRKSCHDIDECANDHACINGECKNTPGSYRCACNKGYKYNPEQGICENIDECEFHPCQGGTCTDTDGDFKCECGKYQMLDATGRRCVDQPNGQCFRSSNKNGRKCAADSMLPNQMSRQDCCCHAAELDRTSSFRLNNKCDVCPAVGTSNFNELCKGSEKPDSYCDLELNPCGNNGQCYDVDGGYECQCDEGYELHPSGTLCIDTPECDTKCLNGLCTELDGSFECVCPSGHHFNDKTGSCDDDDECLERPCSGGQCINAPGGFECVCAPGLVLDSTGLICLDKREEACWLQHEDDTCVDNIPGRYTAELCCATQGKAWGDECVDCSEIPLTCRKGYVFDRVADRCVEVDECQLFPQYCSGNGAKCVNTDGSFYCECPNGLTLDDSGRRCIDTRKSVCFPNFNATHPFCHDAWEGLHSRQTCCCSIAGEAWGEGNECRACPREGTPEYDELCPCADGNCYNPNPNDRENCKQINNCLEFPEICGEFGECKFNPEDPSDLCQCAPGFGTTDKGFPCVDIDECALLGDDACGEGECVNTPGSFKCKCKPGYVLGNDGVCVNDNECLNNVCLGGGNCTDTEGSFECSCPPNTHLADDGVTCVDDNECDLQIEPCINGRCINLIGDWKCQCHSGYKPTPDNKGCVNTNECLDDNGGCEQRCTDTEGSFICSCRDGFELSPNGFDCIDVDECSEEPAICGGGKCENLEGSYTCHCIPGYELVSNRQLCIDVNECDINPDICVHGKCTNTEGSYTCDCWDGFCISPDLSRCDDENECELGTHICSPNAECNNNVGTYQCHCQTGFDGDGVDCSDVDECEADTHGCHPNADCINIPGGYNCECHPGYVGNGTECADVMDCDQDPNICGPHGVCVNSPGDYNCECEFGYTPSYNGKRCEDINECKGDKPVCRNGNCVNMDGTYACECHEGYELNDEGDQCVDINECRSETEDTSICLGGKCRNTIGSFTCECPPNYTYIPGGSGCVDLRQGNCYAEVEYGTCSDLIGPNTRRAECCCSGAGFGWAEVEDTIESTCEVCPAIGSAEHLQLCPFGPGFEPDSIRLIPKDINECSAMAGACKGGNCRNLDGSYDCNCPDGYELDNTGRNCVDINECESEENPCGPGQCINQLGHHQCVCEDGYIPSEDGRACEDIRMGECFKSYNPFMNLSCDNAFSFKATKKACCCANDLGKAWGDSCEECPQGDDRIAFCKDAKSACDQIPDLCRDGYCIEDPGHDIKCECRPGMTLKPGSYECIDNDECADPNTKCPQFSHCVNKKGSYDCICDDGFTERNGVCVNIDECSMIEGTCANGKCTDTVGGFHCECDNGYEPENDSKSCVNIDECNDYPNICGSPGAVKHCIDLEGSHRCVCNPGYEFDREDQVCVNINECERFAGHDNICQNGDCVDIVGGFMCDCDDGFQVSDDSRTCVDVDECEEYGNPCVSGECINLNGNYTCQCDPGYTFNGESCVNINECQTVPGLCSHGHCEDLEGGFQCHCPHGYTQTSDGTDCFDERQGKCFVGSRSCNNDALGQLLTQSQCCCMCNGDNSWSYRGGCGKCPAEGSEAFNQMCPEGCGMSTGPDGHPIDINECDLIDTACTNGTCVNTDSSYKCDCGKGYHLDADGTTCVDTDECSALVNPCGRGECFNDEGGFTCECDDGYAPTGPNGSCQDIDECATGAHQCAYRCKNETPQNGKYSCLCPSGYELKPDGRHCKDINECAQNPDPCALKGQVCKNFVGYYVCQCPNGMRRNPVTDQCQDIDECAENADLCDNGTCINKPNGGGYWCKCKPGFVANNDMTKCDDSREFMCYTTKVSGMCLQTSATMSSAAVRFDECCCSGHGAGWGDGRAQKYNAVECRSCPDKDSAAFRELCPAGIGYDKNGNVINDCDVVPNACENGICVNNQPGFTCECDPGYTIDETGTKCIDIDECATDAHKCPSPAMCRNTDGDYDCICPEGYEMIDNVCVDLDECKTKNNNCQYICTNTIGSYECECPMGYKKRNNACVDRNECDEQFNICGPRGICVNDPGSFHCICKRGYRLNDSGDECVDLNECQSRYGCPTGCFNTPGGFRCPQQCPPGYMHFRGRCVDVNECNSSPCGAGQVCNNFRGSFQCNCRAGYRDAGQGCSDVDECQINGGTCSNGCDNEDGNYSCTCGPDSYKAGNGYCISTQRSFTQPGYHRGWNAGKPAGRGPATARVIGGERRCYGGSCHSRRHAKRYRRDVEKNITTIVDSMDPQAAIIEGVPIEIDLTRADYLNEPTRFMKLLELVPSHSPLKQNVRYHVESGNGKGIFKIVQHQTHATLLVSKDKFNTLHSGSYNLVIKGISTLDDDVIGILSDNVDTIRRDLQNPLPGLEIFISVDNTSF</sequence>
<evidence type="ECO:0000256" key="1">
    <source>
        <dbReference type="ARBA" id="ARBA00004498"/>
    </source>
</evidence>
<dbReference type="Proteomes" id="UP001158576">
    <property type="component" value="Chromosome PAR"/>
</dbReference>
<feature type="domain" description="TB" evidence="14">
    <location>
        <begin position="874"/>
        <end position="913"/>
    </location>
</feature>
<feature type="chain" id="PRO_5047081377" evidence="12">
    <location>
        <begin position="20"/>
        <end position="2941"/>
    </location>
</feature>
<dbReference type="Pfam" id="PF12947">
    <property type="entry name" value="EGF_3"/>
    <property type="match status" value="2"/>
</dbReference>
<protein>
    <submittedName>
        <fullName evidence="15">Oidioi.mRNA.OKI2018_I69.PAR.g10792.t1.cds</fullName>
    </submittedName>
</protein>
<feature type="disulfide bond" evidence="10">
    <location>
        <begin position="123"/>
        <end position="133"/>
    </location>
</feature>
<evidence type="ECO:0000256" key="10">
    <source>
        <dbReference type="PROSITE-ProRule" id="PRU00076"/>
    </source>
</evidence>
<feature type="disulfide bond" evidence="10">
    <location>
        <begin position="640"/>
        <end position="650"/>
    </location>
</feature>
<feature type="domain" description="EGF-like" evidence="13">
    <location>
        <begin position="155"/>
        <end position="188"/>
    </location>
</feature>
<comment type="caution">
    <text evidence="10">Lacks conserved residue(s) required for the propagation of feature annotation.</text>
</comment>
<feature type="disulfide bond" evidence="10">
    <location>
        <begin position="140"/>
        <end position="149"/>
    </location>
</feature>
<dbReference type="InterPro" id="IPR000152">
    <property type="entry name" value="EGF-type_Asp/Asn_hydroxyl_site"/>
</dbReference>
<feature type="domain" description="EGF-like" evidence="13">
    <location>
        <begin position="2206"/>
        <end position="2243"/>
    </location>
</feature>
<feature type="disulfide bond" evidence="10">
    <location>
        <begin position="834"/>
        <end position="844"/>
    </location>
</feature>
<gene>
    <name evidence="15" type="ORF">OKIOD_LOCUS2350</name>
</gene>
<dbReference type="PROSITE" id="PS00010">
    <property type="entry name" value="ASX_HYDROXYL"/>
    <property type="match status" value="29"/>
</dbReference>
<dbReference type="PIRSF" id="PIRSF036312">
    <property type="entry name" value="Fibrillin"/>
    <property type="match status" value="1"/>
</dbReference>
<keyword evidence="2" id="KW-0964">Secreted</keyword>
<keyword evidence="8 10" id="KW-1015">Disulfide bond</keyword>
<evidence type="ECO:0000256" key="6">
    <source>
        <dbReference type="ARBA" id="ARBA00022737"/>
    </source>
</evidence>
<feature type="domain" description="EGF-like" evidence="13">
    <location>
        <begin position="1875"/>
        <end position="1912"/>
    </location>
</feature>
<dbReference type="InterPro" id="IPR026823">
    <property type="entry name" value="cEGF"/>
</dbReference>
<dbReference type="PANTHER" id="PTHR47333">
    <property type="entry name" value="VON WILLEBRAND FACTOR C AND EGF DOMAIN-CONTAINING PROTEIN"/>
    <property type="match status" value="1"/>
</dbReference>
<evidence type="ECO:0000313" key="16">
    <source>
        <dbReference type="Proteomes" id="UP001158576"/>
    </source>
</evidence>
<dbReference type="InterPro" id="IPR001881">
    <property type="entry name" value="EGF-like_Ca-bd_dom"/>
</dbReference>
<feature type="disulfide bond" evidence="10">
    <location>
        <begin position="178"/>
        <end position="187"/>
    </location>
</feature>
<dbReference type="PROSITE" id="PS01187">
    <property type="entry name" value="EGF_CA"/>
    <property type="match status" value="17"/>
</dbReference>
<keyword evidence="5 12" id="KW-0732">Signal</keyword>
<feature type="domain" description="EGF-like" evidence="13">
    <location>
        <begin position="1646"/>
        <end position="1687"/>
    </location>
</feature>
<feature type="domain" description="EGF-like" evidence="13">
    <location>
        <begin position="2164"/>
        <end position="2205"/>
    </location>
</feature>
<dbReference type="InterPro" id="IPR049883">
    <property type="entry name" value="NOTCH1_EGF-like"/>
</dbReference>
<dbReference type="InterPro" id="IPR036773">
    <property type="entry name" value="TB_dom_sf"/>
</dbReference>
<evidence type="ECO:0000259" key="14">
    <source>
        <dbReference type="PROSITE" id="PS51364"/>
    </source>
</evidence>
<feature type="domain" description="EGF-like" evidence="13">
    <location>
        <begin position="1479"/>
        <end position="1520"/>
    </location>
</feature>
<name>A0ABN7RSQ3_OIKDI</name>
<dbReference type="Pfam" id="PF07974">
    <property type="entry name" value="EGF_2"/>
    <property type="match status" value="1"/>
</dbReference>
<feature type="domain" description="EGF-like" evidence="13">
    <location>
        <begin position="2666"/>
        <end position="2704"/>
    </location>
</feature>
<dbReference type="SUPFAM" id="SSF57196">
    <property type="entry name" value="EGF/Laminin"/>
    <property type="match status" value="10"/>
</dbReference>
<dbReference type="InterPro" id="IPR013032">
    <property type="entry name" value="EGF-like_CS"/>
</dbReference>
<feature type="domain" description="EGF-like" evidence="13">
    <location>
        <begin position="1104"/>
        <end position="1145"/>
    </location>
</feature>
<feature type="domain" description="TB" evidence="14">
    <location>
        <begin position="343"/>
        <end position="404"/>
    </location>
</feature>
<keyword evidence="6" id="KW-0677">Repeat</keyword>
<comment type="subcellular location">
    <subcellularLocation>
        <location evidence="1">Secreted</location>
        <location evidence="1">Extracellular space</location>
        <location evidence="1">Extracellular matrix</location>
    </subcellularLocation>
</comment>
<dbReference type="InterPro" id="IPR009030">
    <property type="entry name" value="Growth_fac_rcpt_cys_sf"/>
</dbReference>
<feature type="domain" description="EGF-like" evidence="13">
    <location>
        <begin position="2248"/>
        <end position="2291"/>
    </location>
</feature>
<feature type="domain" description="EGF-like" evidence="13">
    <location>
        <begin position="1270"/>
        <end position="1311"/>
    </location>
</feature>
<keyword evidence="7" id="KW-0106">Calcium</keyword>
<accession>A0ABN7RSQ3</accession>
<feature type="domain" description="EGF-like" evidence="13">
    <location>
        <begin position="119"/>
        <end position="150"/>
    </location>
</feature>
<feature type="domain" description="EGF-like" evidence="13">
    <location>
        <begin position="2583"/>
        <end position="2621"/>
    </location>
</feature>
<feature type="domain" description="EGF-like" evidence="13">
    <location>
        <begin position="1146"/>
        <end position="1186"/>
    </location>
</feature>
<dbReference type="Pfam" id="PF14670">
    <property type="entry name" value="FXa_inhibition"/>
    <property type="match status" value="1"/>
</dbReference>
<dbReference type="SMART" id="SM00179">
    <property type="entry name" value="EGF_CA"/>
    <property type="match status" value="43"/>
</dbReference>
<feature type="domain" description="EGF-like" evidence="13">
    <location>
        <begin position="1963"/>
        <end position="2007"/>
    </location>
</feature>
<dbReference type="InterPro" id="IPR000742">
    <property type="entry name" value="EGF"/>
</dbReference>
<dbReference type="InterPro" id="IPR052080">
    <property type="entry name" value="vWF_C/EGF_Fibrillin"/>
</dbReference>
<evidence type="ECO:0000256" key="11">
    <source>
        <dbReference type="SAM" id="MobiDB-lite"/>
    </source>
</evidence>
<feature type="domain" description="EGF-like" evidence="13">
    <location>
        <begin position="1436"/>
        <end position="1478"/>
    </location>
</feature>
<evidence type="ECO:0000256" key="7">
    <source>
        <dbReference type="ARBA" id="ARBA00022837"/>
    </source>
</evidence>
<feature type="domain" description="EGF-like" evidence="13">
    <location>
        <begin position="2503"/>
        <end position="2543"/>
    </location>
</feature>
<feature type="domain" description="EGF-like" evidence="13">
    <location>
        <begin position="2008"/>
        <end position="2047"/>
    </location>
</feature>
<feature type="domain" description="EGF-like" evidence="13">
    <location>
        <begin position="830"/>
        <end position="869"/>
    </location>
</feature>
<dbReference type="PANTHER" id="PTHR47333:SF4">
    <property type="entry name" value="EGF-LIKE DOMAIN-CONTAINING PROTEIN"/>
    <property type="match status" value="1"/>
</dbReference>
<feature type="domain" description="EGF-like" evidence="13">
    <location>
        <begin position="2048"/>
        <end position="2089"/>
    </location>
</feature>
<feature type="compositionally biased region" description="Basic residues" evidence="11">
    <location>
        <begin position="24"/>
        <end position="46"/>
    </location>
</feature>
<feature type="domain" description="TB" evidence="14">
    <location>
        <begin position="1570"/>
        <end position="1629"/>
    </location>
</feature>
<feature type="domain" description="TB" evidence="14">
    <location>
        <begin position="2384"/>
        <end position="2449"/>
    </location>
</feature>
<dbReference type="SUPFAM" id="SSF57581">
    <property type="entry name" value="TB module/8-cys domain"/>
    <property type="match status" value="6"/>
</dbReference>
<dbReference type="PROSITE" id="PS01186">
    <property type="entry name" value="EGF_2"/>
    <property type="match status" value="25"/>
</dbReference>
<feature type="domain" description="TB" evidence="14">
    <location>
        <begin position="983"/>
        <end position="1039"/>
    </location>
</feature>
<keyword evidence="3" id="KW-0272">Extracellular matrix</keyword>
<feature type="domain" description="TB" evidence="14">
    <location>
        <begin position="2086"/>
        <end position="2148"/>
    </location>
</feature>
<dbReference type="Pfam" id="PF07645">
    <property type="entry name" value="EGF_CA"/>
    <property type="match status" value="28"/>
</dbReference>
<dbReference type="InterPro" id="IPR017878">
    <property type="entry name" value="TB_dom"/>
</dbReference>
<feature type="domain" description="EGF-like" evidence="13">
    <location>
        <begin position="1521"/>
        <end position="1565"/>
    </location>
</feature>
<dbReference type="CDD" id="cd00054">
    <property type="entry name" value="EGF_CA"/>
    <property type="match status" value="11"/>
</dbReference>
<feature type="domain" description="EGF-like" evidence="13">
    <location>
        <begin position="2292"/>
        <end position="2335"/>
    </location>
</feature>
<feature type="domain" description="EGF-like" evidence="13">
    <location>
        <begin position="595"/>
        <end position="635"/>
    </location>
</feature>
<evidence type="ECO:0000256" key="12">
    <source>
        <dbReference type="SAM" id="SignalP"/>
    </source>
</evidence>
<evidence type="ECO:0000256" key="5">
    <source>
        <dbReference type="ARBA" id="ARBA00022729"/>
    </source>
</evidence>
<dbReference type="PROSITE" id="PS00022">
    <property type="entry name" value="EGF_1"/>
    <property type="match status" value="2"/>
</dbReference>
<evidence type="ECO:0000256" key="3">
    <source>
        <dbReference type="ARBA" id="ARBA00022530"/>
    </source>
</evidence>
<keyword evidence="4 10" id="KW-0245">EGF-like domain</keyword>
<feature type="domain" description="EGF-like" evidence="13">
    <location>
        <begin position="553"/>
        <end position="594"/>
    </location>
</feature>
<feature type="domain" description="EGF-like" evidence="13">
    <location>
        <begin position="1688"/>
        <end position="1729"/>
    </location>
</feature>
<feature type="domain" description="EGF-like" evidence="13">
    <location>
        <begin position="1917"/>
        <end position="1958"/>
    </location>
</feature>
<feature type="domain" description="TB" evidence="14">
    <location>
        <begin position="680"/>
        <end position="742"/>
    </location>
</feature>
<dbReference type="PROSITE" id="PS50026">
    <property type="entry name" value="EGF_3"/>
    <property type="match status" value="36"/>
</dbReference>
<dbReference type="Pfam" id="PF00683">
    <property type="entry name" value="TB"/>
    <property type="match status" value="7"/>
</dbReference>
<dbReference type="SUPFAM" id="SSF57184">
    <property type="entry name" value="Growth factor receptor domain"/>
    <property type="match status" value="12"/>
</dbReference>
<dbReference type="InterPro" id="IPR018097">
    <property type="entry name" value="EGF_Ca-bd_CS"/>
</dbReference>
<feature type="domain" description="EGF-like" evidence="13">
    <location>
        <begin position="935"/>
        <end position="978"/>
    </location>
</feature>
<feature type="domain" description="EGF-like" evidence="13">
    <location>
        <begin position="636"/>
        <end position="675"/>
    </location>
</feature>
<feature type="domain" description="EGF-like" evidence="13">
    <location>
        <begin position="2544"/>
        <end position="2580"/>
    </location>
</feature>
<feature type="domain" description="EGF-like" evidence="13">
    <location>
        <begin position="1834"/>
        <end position="1872"/>
    </location>
</feature>
<dbReference type="PROSITE" id="PS51364">
    <property type="entry name" value="TB"/>
    <property type="match status" value="9"/>
</dbReference>
<evidence type="ECO:0000256" key="9">
    <source>
        <dbReference type="ARBA" id="ARBA00023180"/>
    </source>
</evidence>
<dbReference type="SMART" id="SM00181">
    <property type="entry name" value="EGF"/>
    <property type="match status" value="47"/>
</dbReference>
<dbReference type="EMBL" id="OU015568">
    <property type="protein sequence ID" value="CAG5085012.1"/>
    <property type="molecule type" value="Genomic_DNA"/>
</dbReference>
<feature type="domain" description="EGF-like" evidence="13">
    <location>
        <begin position="748"/>
        <end position="790"/>
    </location>
</feature>
<feature type="domain" description="EGF-like" evidence="13">
    <location>
        <begin position="2336"/>
        <end position="2379"/>
    </location>
</feature>
<dbReference type="Gene3D" id="2.10.25.10">
    <property type="entry name" value="Laminin"/>
    <property type="match status" value="42"/>
</dbReference>
<feature type="domain" description="EGF-like" evidence="13">
    <location>
        <begin position="2461"/>
        <end position="2498"/>
    </location>
</feature>
<organism evidence="15 16">
    <name type="scientific">Oikopleura dioica</name>
    <name type="common">Tunicate</name>
    <dbReference type="NCBI Taxonomy" id="34765"/>
    <lineage>
        <taxon>Eukaryota</taxon>
        <taxon>Metazoa</taxon>
        <taxon>Chordata</taxon>
        <taxon>Tunicata</taxon>
        <taxon>Appendicularia</taxon>
        <taxon>Copelata</taxon>
        <taxon>Oikopleuridae</taxon>
        <taxon>Oikopleura</taxon>
    </lineage>
</organism>
<dbReference type="InterPro" id="IPR013111">
    <property type="entry name" value="EGF_extracell"/>
</dbReference>
<dbReference type="Pfam" id="PF12662">
    <property type="entry name" value="cEGF"/>
    <property type="match status" value="3"/>
</dbReference>
<feature type="domain" description="EGF-like" evidence="13">
    <location>
        <begin position="1354"/>
        <end position="1394"/>
    </location>
</feature>
<dbReference type="InterPro" id="IPR024731">
    <property type="entry name" value="NELL2-like_EGF"/>
</dbReference>
<feature type="signal peptide" evidence="12">
    <location>
        <begin position="1"/>
        <end position="19"/>
    </location>
</feature>
<feature type="domain" description="TB" evidence="14">
    <location>
        <begin position="1734"/>
        <end position="1779"/>
    </location>
</feature>
<dbReference type="Gene3D" id="3.90.290.10">
    <property type="entry name" value="TGF-beta binding (TB) domain"/>
    <property type="match status" value="9"/>
</dbReference>
<dbReference type="Pfam" id="PF12661">
    <property type="entry name" value="hEGF"/>
    <property type="match status" value="2"/>
</dbReference>
<keyword evidence="16" id="KW-1185">Reference proteome</keyword>
<evidence type="ECO:0000256" key="2">
    <source>
        <dbReference type="ARBA" id="ARBA00022525"/>
    </source>
</evidence>
<feature type="region of interest" description="Disordered" evidence="11">
    <location>
        <begin position="22"/>
        <end position="48"/>
    </location>
</feature>
<feature type="domain" description="EGF-like" evidence="13">
    <location>
        <begin position="1395"/>
        <end position="1435"/>
    </location>
</feature>
<keyword evidence="9" id="KW-0325">Glycoprotein</keyword>
<proteinExistence type="predicted"/>
<evidence type="ECO:0000259" key="13">
    <source>
        <dbReference type="PROSITE" id="PS50026"/>
    </source>
</evidence>
<evidence type="ECO:0000256" key="8">
    <source>
        <dbReference type="ARBA" id="ARBA00023157"/>
    </source>
</evidence>
<feature type="domain" description="EGF-like" evidence="13">
    <location>
        <begin position="295"/>
        <end position="331"/>
    </location>
</feature>
<evidence type="ECO:0000313" key="15">
    <source>
        <dbReference type="EMBL" id="CAG5085012.1"/>
    </source>
</evidence>
<feature type="domain" description="TB" evidence="14">
    <location>
        <begin position="194"/>
        <end position="239"/>
    </location>
</feature>
<evidence type="ECO:0000256" key="4">
    <source>
        <dbReference type="ARBA" id="ARBA00022536"/>
    </source>
</evidence>
<feature type="domain" description="EGF-like" evidence="13">
    <location>
        <begin position="467"/>
        <end position="508"/>
    </location>
</feature>
<reference evidence="15 16" key="1">
    <citation type="submission" date="2021-04" db="EMBL/GenBank/DDBJ databases">
        <authorList>
            <person name="Bliznina A."/>
        </authorList>
    </citation>
    <scope>NUCLEOTIDE SEQUENCE [LARGE SCALE GENOMIC DNA]</scope>
</reference>